<dbReference type="RefSeq" id="WP_145062106.1">
    <property type="nucleotide sequence ID" value="NZ_CP036263.1"/>
</dbReference>
<dbReference type="AlphaFoldDB" id="A0A517N069"/>
<sequence length="163" mass="18250">MNAQDAIRTTAETSAFILKTYFSDLEDAELLESPGEGCNCLAWQLGHLISSECHLLEMVEPGAAIELPDGFAETYSTENSKSVDKTKLHTKEEYLRLLDEVREATMASLERTSETDLDAPSPEKFREMFPTVGHMYILLATHDMMHAGQFVPVRRKLGKAILI</sequence>
<protein>
    <submittedName>
        <fullName evidence="2">DinB superfamily protein</fullName>
    </submittedName>
</protein>
<keyword evidence="3" id="KW-1185">Reference proteome</keyword>
<dbReference type="OrthoDB" id="267642at2"/>
<name>A0A517N069_9BACT</name>
<evidence type="ECO:0000313" key="3">
    <source>
        <dbReference type="Proteomes" id="UP000319852"/>
    </source>
</evidence>
<evidence type="ECO:0000313" key="2">
    <source>
        <dbReference type="EMBL" id="QDT00532.1"/>
    </source>
</evidence>
<dbReference type="SUPFAM" id="SSF109854">
    <property type="entry name" value="DinB/YfiT-like putative metalloenzymes"/>
    <property type="match status" value="1"/>
</dbReference>
<proteinExistence type="predicted"/>
<dbReference type="InterPro" id="IPR034660">
    <property type="entry name" value="DinB/YfiT-like"/>
</dbReference>
<dbReference type="Pfam" id="PF12867">
    <property type="entry name" value="DinB_2"/>
    <property type="match status" value="1"/>
</dbReference>
<feature type="domain" description="DinB-like" evidence="1">
    <location>
        <begin position="20"/>
        <end position="149"/>
    </location>
</feature>
<dbReference type="EMBL" id="CP036263">
    <property type="protein sequence ID" value="QDT00532.1"/>
    <property type="molecule type" value="Genomic_DNA"/>
</dbReference>
<gene>
    <name evidence="2" type="ORF">HG15A2_38700</name>
</gene>
<dbReference type="KEGG" id="amob:HG15A2_38700"/>
<dbReference type="Proteomes" id="UP000319852">
    <property type="component" value="Chromosome"/>
</dbReference>
<reference evidence="2 3" key="1">
    <citation type="submission" date="2019-02" db="EMBL/GenBank/DDBJ databases">
        <title>Deep-cultivation of Planctomycetes and their phenomic and genomic characterization uncovers novel biology.</title>
        <authorList>
            <person name="Wiegand S."/>
            <person name="Jogler M."/>
            <person name="Boedeker C."/>
            <person name="Pinto D."/>
            <person name="Vollmers J."/>
            <person name="Rivas-Marin E."/>
            <person name="Kohn T."/>
            <person name="Peeters S.H."/>
            <person name="Heuer A."/>
            <person name="Rast P."/>
            <person name="Oberbeckmann S."/>
            <person name="Bunk B."/>
            <person name="Jeske O."/>
            <person name="Meyerdierks A."/>
            <person name="Storesund J.E."/>
            <person name="Kallscheuer N."/>
            <person name="Luecker S."/>
            <person name="Lage O.M."/>
            <person name="Pohl T."/>
            <person name="Merkel B.J."/>
            <person name="Hornburger P."/>
            <person name="Mueller R.-W."/>
            <person name="Bruemmer F."/>
            <person name="Labrenz M."/>
            <person name="Spormann A.M."/>
            <person name="Op den Camp H."/>
            <person name="Overmann J."/>
            <person name="Amann R."/>
            <person name="Jetten M.S.M."/>
            <person name="Mascher T."/>
            <person name="Medema M.H."/>
            <person name="Devos D.P."/>
            <person name="Kaster A.-K."/>
            <person name="Ovreas L."/>
            <person name="Rohde M."/>
            <person name="Galperin M.Y."/>
            <person name="Jogler C."/>
        </authorList>
    </citation>
    <scope>NUCLEOTIDE SEQUENCE [LARGE SCALE GENOMIC DNA]</scope>
    <source>
        <strain evidence="2 3">HG15A2</strain>
    </source>
</reference>
<evidence type="ECO:0000259" key="1">
    <source>
        <dbReference type="Pfam" id="PF12867"/>
    </source>
</evidence>
<dbReference type="Gene3D" id="1.20.120.450">
    <property type="entry name" value="dinb family like domain"/>
    <property type="match status" value="1"/>
</dbReference>
<organism evidence="2 3">
    <name type="scientific">Adhaeretor mobilis</name>
    <dbReference type="NCBI Taxonomy" id="1930276"/>
    <lineage>
        <taxon>Bacteria</taxon>
        <taxon>Pseudomonadati</taxon>
        <taxon>Planctomycetota</taxon>
        <taxon>Planctomycetia</taxon>
        <taxon>Pirellulales</taxon>
        <taxon>Lacipirellulaceae</taxon>
        <taxon>Adhaeretor</taxon>
    </lineage>
</organism>
<accession>A0A517N069</accession>
<dbReference type="InterPro" id="IPR024775">
    <property type="entry name" value="DinB-like"/>
</dbReference>